<name>A0A2G9Z030_9BACT</name>
<evidence type="ECO:0000313" key="1">
    <source>
        <dbReference type="EMBL" id="PIP24855.1"/>
    </source>
</evidence>
<accession>A0A2G9Z030</accession>
<dbReference type="Proteomes" id="UP000228681">
    <property type="component" value="Unassembled WGS sequence"/>
</dbReference>
<sequence>MIKFSALIILICSFFGIAVVLWRKIPLLIQLPKTEMVSEPFLLKLKNKIKLQEIIKNIPLEIFLQKLLSKFRIFTLKTDSKTANWLIRLRERSLKKKNLENDNYWQEVKKQTKEEEK</sequence>
<dbReference type="EMBL" id="PCRS01000035">
    <property type="protein sequence ID" value="PIP24855.1"/>
    <property type="molecule type" value="Genomic_DNA"/>
</dbReference>
<proteinExistence type="predicted"/>
<evidence type="ECO:0000313" key="2">
    <source>
        <dbReference type="Proteomes" id="UP000228681"/>
    </source>
</evidence>
<organism evidence="1 2">
    <name type="scientific">Candidatus Nealsonbacteria bacterium CG23_combo_of_CG06-09_8_20_14_all_36_12</name>
    <dbReference type="NCBI Taxonomy" id="1974718"/>
    <lineage>
        <taxon>Bacteria</taxon>
        <taxon>Candidatus Nealsoniibacteriota</taxon>
    </lineage>
</organism>
<protein>
    <submittedName>
        <fullName evidence="1">Uncharacterized protein</fullName>
    </submittedName>
</protein>
<comment type="caution">
    <text evidence="1">The sequence shown here is derived from an EMBL/GenBank/DDBJ whole genome shotgun (WGS) entry which is preliminary data.</text>
</comment>
<reference evidence="1 2" key="1">
    <citation type="submission" date="2017-09" db="EMBL/GenBank/DDBJ databases">
        <title>Depth-based differentiation of microbial function through sediment-hosted aquifers and enrichment of novel symbionts in the deep terrestrial subsurface.</title>
        <authorList>
            <person name="Probst A.J."/>
            <person name="Ladd B."/>
            <person name="Jarett J.K."/>
            <person name="Geller-Mcgrath D.E."/>
            <person name="Sieber C.M."/>
            <person name="Emerson J.B."/>
            <person name="Anantharaman K."/>
            <person name="Thomas B.C."/>
            <person name="Malmstrom R."/>
            <person name="Stieglmeier M."/>
            <person name="Klingl A."/>
            <person name="Woyke T."/>
            <person name="Ryan C.M."/>
            <person name="Banfield J.F."/>
        </authorList>
    </citation>
    <scope>NUCLEOTIDE SEQUENCE [LARGE SCALE GENOMIC DNA]</scope>
    <source>
        <strain evidence="1">CG23_combo_of_CG06-09_8_20_14_all_36_12</strain>
    </source>
</reference>
<gene>
    <name evidence="1" type="ORF">COX34_01960</name>
</gene>
<dbReference type="AlphaFoldDB" id="A0A2G9Z030"/>